<protein>
    <submittedName>
        <fullName evidence="9">TolC family protein</fullName>
    </submittedName>
</protein>
<keyword evidence="5" id="KW-0812">Transmembrane</keyword>
<organism evidence="9 10">
    <name type="scientific">Winogradskyella maritima</name>
    <dbReference type="NCBI Taxonomy" id="1517766"/>
    <lineage>
        <taxon>Bacteria</taxon>
        <taxon>Pseudomonadati</taxon>
        <taxon>Bacteroidota</taxon>
        <taxon>Flavobacteriia</taxon>
        <taxon>Flavobacteriales</taxon>
        <taxon>Flavobacteriaceae</taxon>
        <taxon>Winogradskyella</taxon>
    </lineage>
</organism>
<dbReference type="Gene3D" id="1.20.1600.10">
    <property type="entry name" value="Outer membrane efflux proteins (OEP)"/>
    <property type="match status" value="1"/>
</dbReference>
<evidence type="ECO:0000313" key="9">
    <source>
        <dbReference type="EMBL" id="MFC3876486.1"/>
    </source>
</evidence>
<dbReference type="EMBL" id="JBHSAT010000004">
    <property type="protein sequence ID" value="MFC3876486.1"/>
    <property type="molecule type" value="Genomic_DNA"/>
</dbReference>
<dbReference type="SUPFAM" id="SSF56954">
    <property type="entry name" value="Outer membrane efflux proteins (OEP)"/>
    <property type="match status" value="1"/>
</dbReference>
<dbReference type="RefSeq" id="WP_386097439.1">
    <property type="nucleotide sequence ID" value="NZ_JBHSAT010000004.1"/>
</dbReference>
<keyword evidence="6" id="KW-0472">Membrane</keyword>
<keyword evidence="8" id="KW-0732">Signal</keyword>
<comment type="subcellular location">
    <subcellularLocation>
        <location evidence="1">Cell outer membrane</location>
    </subcellularLocation>
</comment>
<comment type="caution">
    <text evidence="9">The sequence shown here is derived from an EMBL/GenBank/DDBJ whole genome shotgun (WGS) entry which is preliminary data.</text>
</comment>
<evidence type="ECO:0000256" key="7">
    <source>
        <dbReference type="ARBA" id="ARBA00023237"/>
    </source>
</evidence>
<evidence type="ECO:0000256" key="5">
    <source>
        <dbReference type="ARBA" id="ARBA00022692"/>
    </source>
</evidence>
<evidence type="ECO:0000256" key="3">
    <source>
        <dbReference type="ARBA" id="ARBA00022448"/>
    </source>
</evidence>
<comment type="similarity">
    <text evidence="2">Belongs to the outer membrane factor (OMF) (TC 1.B.17) family.</text>
</comment>
<reference evidence="10" key="1">
    <citation type="journal article" date="2019" name="Int. J. Syst. Evol. Microbiol.">
        <title>The Global Catalogue of Microorganisms (GCM) 10K type strain sequencing project: providing services to taxonomists for standard genome sequencing and annotation.</title>
        <authorList>
            <consortium name="The Broad Institute Genomics Platform"/>
            <consortium name="The Broad Institute Genome Sequencing Center for Infectious Disease"/>
            <person name="Wu L."/>
            <person name="Ma J."/>
        </authorList>
    </citation>
    <scope>NUCLEOTIDE SEQUENCE [LARGE SCALE GENOMIC DNA]</scope>
    <source>
        <strain evidence="10">CECT 8979</strain>
    </source>
</reference>
<evidence type="ECO:0000256" key="8">
    <source>
        <dbReference type="SAM" id="SignalP"/>
    </source>
</evidence>
<accession>A0ABV8AIF8</accession>
<dbReference type="PANTHER" id="PTHR30026">
    <property type="entry name" value="OUTER MEMBRANE PROTEIN TOLC"/>
    <property type="match status" value="1"/>
</dbReference>
<evidence type="ECO:0000256" key="1">
    <source>
        <dbReference type="ARBA" id="ARBA00004442"/>
    </source>
</evidence>
<dbReference type="PANTHER" id="PTHR30026:SF20">
    <property type="entry name" value="OUTER MEMBRANE PROTEIN TOLC"/>
    <property type="match status" value="1"/>
</dbReference>
<proteinExistence type="inferred from homology"/>
<dbReference type="InterPro" id="IPR051906">
    <property type="entry name" value="TolC-like"/>
</dbReference>
<evidence type="ECO:0000256" key="4">
    <source>
        <dbReference type="ARBA" id="ARBA00022452"/>
    </source>
</evidence>
<keyword evidence="7" id="KW-0998">Cell outer membrane</keyword>
<dbReference type="Pfam" id="PF02321">
    <property type="entry name" value="OEP"/>
    <property type="match status" value="1"/>
</dbReference>
<evidence type="ECO:0000313" key="10">
    <source>
        <dbReference type="Proteomes" id="UP001595812"/>
    </source>
</evidence>
<keyword evidence="3" id="KW-0813">Transport</keyword>
<evidence type="ECO:0000256" key="6">
    <source>
        <dbReference type="ARBA" id="ARBA00023136"/>
    </source>
</evidence>
<name>A0ABV8AIF8_9FLAO</name>
<evidence type="ECO:0000256" key="2">
    <source>
        <dbReference type="ARBA" id="ARBA00007613"/>
    </source>
</evidence>
<keyword evidence="10" id="KW-1185">Reference proteome</keyword>
<dbReference type="Proteomes" id="UP001595812">
    <property type="component" value="Unassembled WGS sequence"/>
</dbReference>
<keyword evidence="4" id="KW-1134">Transmembrane beta strand</keyword>
<gene>
    <name evidence="9" type="ORF">ACFOSX_04505</name>
</gene>
<dbReference type="InterPro" id="IPR003423">
    <property type="entry name" value="OMP_efflux"/>
</dbReference>
<feature type="signal peptide" evidence="8">
    <location>
        <begin position="1"/>
        <end position="20"/>
    </location>
</feature>
<sequence length="469" mass="52386">MTKIKISVVLLVLLSSFGFSQDYATRFSLQEAIDFALANSRMALSAQLDIDAAEKQQWETIATGLPQVDFSANYQNFLKQQVSVVPNAFFDNRQSTINTVEEFFDLTANGSPQTRDGFSEIVFGAKQSVNATAQLNQLLFDGSYIVGLQASKVFLEISENAKVKTDLEIRKAVINAYGNVLLAQESEAILINNRDVLQQNLDETRKIYENGLGEEESVEQLQITLAGLGSLLNNATRLKKISLQLFNITLGIDLNTNVSLTDSLETLSEDFVSLELLNARTSIENTIDYKIAENDVKSKELLVKLEKSKALPRLAAYLNGGYLGFSDDFTFFNSDQRWAGFSSFGLNLNVPIFSSGGRAAKTERAKINLEKSQLNLSDVEQQTLLQIETARSNYRFAIEDFEIKKDNLQLAERIEAKNQTKFFEGIGSSFELRQAQLQLYTAQNEYLEAMLAVINQKTELETALNLPNN</sequence>
<feature type="chain" id="PRO_5046359310" evidence="8">
    <location>
        <begin position="21"/>
        <end position="469"/>
    </location>
</feature>